<evidence type="ECO:0000313" key="2">
    <source>
        <dbReference type="EMBL" id="VDO05808.1"/>
    </source>
</evidence>
<evidence type="ECO:0000256" key="1">
    <source>
        <dbReference type="SAM" id="MobiDB-lite"/>
    </source>
</evidence>
<feature type="region of interest" description="Disordered" evidence="1">
    <location>
        <begin position="205"/>
        <end position="267"/>
    </location>
</feature>
<dbReference type="OrthoDB" id="206969at2759"/>
<dbReference type="Proteomes" id="UP000278807">
    <property type="component" value="Unassembled WGS sequence"/>
</dbReference>
<evidence type="ECO:0000313" key="4">
    <source>
        <dbReference type="WBParaSite" id="HNAJ_0000936501-mRNA-1"/>
    </source>
</evidence>
<dbReference type="Pfam" id="PF10253">
    <property type="entry name" value="PRCC"/>
    <property type="match status" value="1"/>
</dbReference>
<feature type="compositionally biased region" description="Basic and acidic residues" evidence="1">
    <location>
        <begin position="235"/>
        <end position="247"/>
    </location>
</feature>
<organism evidence="4">
    <name type="scientific">Rodentolepis nana</name>
    <name type="common">Dwarf tapeworm</name>
    <name type="synonym">Hymenolepis nana</name>
    <dbReference type="NCBI Taxonomy" id="102285"/>
    <lineage>
        <taxon>Eukaryota</taxon>
        <taxon>Metazoa</taxon>
        <taxon>Spiralia</taxon>
        <taxon>Lophotrochozoa</taxon>
        <taxon>Platyhelminthes</taxon>
        <taxon>Cestoda</taxon>
        <taxon>Eucestoda</taxon>
        <taxon>Cyclophyllidea</taxon>
        <taxon>Hymenolepididae</taxon>
        <taxon>Rodentolepis</taxon>
    </lineage>
</organism>
<feature type="region of interest" description="Disordered" evidence="1">
    <location>
        <begin position="1"/>
        <end position="39"/>
    </location>
</feature>
<feature type="region of interest" description="Disordered" evidence="1">
    <location>
        <begin position="126"/>
        <end position="160"/>
    </location>
</feature>
<dbReference type="EMBL" id="UZAE01012585">
    <property type="protein sequence ID" value="VDO05808.1"/>
    <property type="molecule type" value="Genomic_DNA"/>
</dbReference>
<dbReference type="AlphaFoldDB" id="A0A0R3TPG6"/>
<dbReference type="InterPro" id="IPR018800">
    <property type="entry name" value="PRCC"/>
</dbReference>
<dbReference type="WBParaSite" id="HNAJ_0000936501-mRNA-1">
    <property type="protein sequence ID" value="HNAJ_0000936501-mRNA-1"/>
    <property type="gene ID" value="HNAJ_0000936501"/>
</dbReference>
<dbReference type="PANTHER" id="PTHR13621">
    <property type="entry name" value="PROLINE-RICH PROTEIN PRCC"/>
    <property type="match status" value="1"/>
</dbReference>
<keyword evidence="3" id="KW-1185">Reference proteome</keyword>
<proteinExistence type="predicted"/>
<feature type="compositionally biased region" description="Acidic residues" evidence="1">
    <location>
        <begin position="7"/>
        <end position="20"/>
    </location>
</feature>
<feature type="region of interest" description="Disordered" evidence="1">
    <location>
        <begin position="81"/>
        <end position="113"/>
    </location>
</feature>
<gene>
    <name evidence="2" type="ORF">HNAJ_LOCUS9360</name>
</gene>
<protein>
    <submittedName>
        <fullName evidence="4">Proline-rich protein PRCC</fullName>
    </submittedName>
</protein>
<reference evidence="2 3" key="2">
    <citation type="submission" date="2018-11" db="EMBL/GenBank/DDBJ databases">
        <authorList>
            <consortium name="Pathogen Informatics"/>
        </authorList>
    </citation>
    <scope>NUCLEOTIDE SEQUENCE [LARGE SCALE GENOMIC DNA]</scope>
</reference>
<feature type="compositionally biased region" description="Polar residues" evidence="1">
    <location>
        <begin position="219"/>
        <end position="230"/>
    </location>
</feature>
<feature type="compositionally biased region" description="Low complexity" evidence="1">
    <location>
        <begin position="205"/>
        <end position="218"/>
    </location>
</feature>
<feature type="compositionally biased region" description="Acidic residues" evidence="1">
    <location>
        <begin position="258"/>
        <end position="267"/>
    </location>
</feature>
<feature type="compositionally biased region" description="Pro residues" evidence="1">
    <location>
        <begin position="143"/>
        <end position="154"/>
    </location>
</feature>
<evidence type="ECO:0000313" key="3">
    <source>
        <dbReference type="Proteomes" id="UP000278807"/>
    </source>
</evidence>
<dbReference type="STRING" id="102285.A0A0R3TPG6"/>
<dbReference type="PANTHER" id="PTHR13621:SF2">
    <property type="entry name" value="PROLINE-RICH PROTEIN PRCC"/>
    <property type="match status" value="1"/>
</dbReference>
<dbReference type="GO" id="GO:0005634">
    <property type="term" value="C:nucleus"/>
    <property type="evidence" value="ECO:0007669"/>
    <property type="project" value="TreeGrafter"/>
</dbReference>
<feature type="compositionally biased region" description="Polar residues" evidence="1">
    <location>
        <begin position="22"/>
        <end position="36"/>
    </location>
</feature>
<accession>A0A0R3TPG6</accession>
<name>A0A0R3TPG6_RODNA</name>
<sequence>MALVDYGDSDISDSDCDADVVQETNSRSKPSKTVSDFQDKVEDEYKMRIPKNVKPIIQPLNIQRKTGLNGKVILSIPTVEDLNSSDDSDDDLPKRVQDQFRSNKPKSSKSLLDLLPPTRSLIVREGDKPVLSQRLVPRQATRRPPPPKPLPSKPAGPIAEFDEEILDELPSANSFFTFEAAVEPSASTLSAEEIRRKTREAILASEASAMSSTESTVAQGPSSSTSTSGNYLPPLKEKPFSELELQKRPRAQQQQGDSDGEFAHEDEEEPLFTAETFIPGPERKKARMALSGVRGPSSVEDLLAAVPGGLNIREIKAADLTAGSDLELIKNVTKARPPKVDPSQHVVDNPGKLAFRKHQITWLAYKAQENEYELQEQWAEARRNKTLSRQKYGF</sequence>
<reference evidence="4" key="1">
    <citation type="submission" date="2017-02" db="UniProtKB">
        <authorList>
            <consortium name="WormBaseParasite"/>
        </authorList>
    </citation>
    <scope>IDENTIFICATION</scope>
</reference>